<dbReference type="EMBL" id="BAABRI010000002">
    <property type="protein sequence ID" value="GAA5481314.1"/>
    <property type="molecule type" value="Genomic_DNA"/>
</dbReference>
<dbReference type="InterPro" id="IPR036852">
    <property type="entry name" value="Peptidase_S8/S53_dom_sf"/>
</dbReference>
<dbReference type="Pfam" id="PF00082">
    <property type="entry name" value="Peptidase_S8"/>
    <property type="match status" value="1"/>
</dbReference>
<gene>
    <name evidence="3" type="ORF">Hsar01_00521</name>
</gene>
<feature type="region of interest" description="Disordered" evidence="1">
    <location>
        <begin position="1"/>
        <end position="23"/>
    </location>
</feature>
<comment type="caution">
    <text evidence="3">The sequence shown here is derived from an EMBL/GenBank/DDBJ whole genome shotgun (WGS) entry which is preliminary data.</text>
</comment>
<organism evidence="3 4">
    <name type="scientific">Haloferula sargassicola</name>
    <dbReference type="NCBI Taxonomy" id="490096"/>
    <lineage>
        <taxon>Bacteria</taxon>
        <taxon>Pseudomonadati</taxon>
        <taxon>Verrucomicrobiota</taxon>
        <taxon>Verrucomicrobiia</taxon>
        <taxon>Verrucomicrobiales</taxon>
        <taxon>Verrucomicrobiaceae</taxon>
        <taxon>Haloferula</taxon>
    </lineage>
</organism>
<accession>A0ABP9UJ21</accession>
<dbReference type="Proteomes" id="UP001476282">
    <property type="component" value="Unassembled WGS sequence"/>
</dbReference>
<evidence type="ECO:0000256" key="1">
    <source>
        <dbReference type="SAM" id="MobiDB-lite"/>
    </source>
</evidence>
<sequence>MEGGNWGRDESGDAIPFDSLRPLTTSPRFPTPFLTTFADTSCATALAARLGARLQERYPELWPETIRGLVVHSARWTARMLNGRDPHRMSAMETKELLRQVGWGEPDERRALASAESAATIVCENELQPFHKVGSSIATKDWHIHSLPWPTELLLGAEEADVTLRITLSYFIEPNPGSRAQPTRGRYRYANCGLRFEVKGPTDSNFAFQSGLNARTTAEEEDDGSSSELADRSGWVLGTQGRRIEGSLHQDVWRGPAAYLARMDQIAVLPVTGWWRTRKFPEGHECHDCHERRIRYSLIVSMESETNLPIYSTISTLIGVPVEAM</sequence>
<dbReference type="InterPro" id="IPR000209">
    <property type="entry name" value="Peptidase_S8/S53_dom"/>
</dbReference>
<evidence type="ECO:0000313" key="4">
    <source>
        <dbReference type="Proteomes" id="UP001476282"/>
    </source>
</evidence>
<evidence type="ECO:0000259" key="2">
    <source>
        <dbReference type="Pfam" id="PF00082"/>
    </source>
</evidence>
<protein>
    <recommendedName>
        <fullName evidence="2">Peptidase S8/S53 domain-containing protein</fullName>
    </recommendedName>
</protein>
<reference evidence="3 4" key="1">
    <citation type="submission" date="2024-02" db="EMBL/GenBank/DDBJ databases">
        <title>Haloferula sargassicola NBRC 104335.</title>
        <authorList>
            <person name="Ichikawa N."/>
            <person name="Katano-Makiyama Y."/>
            <person name="Hidaka K."/>
        </authorList>
    </citation>
    <scope>NUCLEOTIDE SEQUENCE [LARGE SCALE GENOMIC DNA]</scope>
    <source>
        <strain evidence="3 4">NBRC 104335</strain>
    </source>
</reference>
<dbReference type="Gene3D" id="3.40.50.200">
    <property type="entry name" value="Peptidase S8/S53 domain"/>
    <property type="match status" value="1"/>
</dbReference>
<proteinExistence type="predicted"/>
<dbReference type="SUPFAM" id="SSF52743">
    <property type="entry name" value="Subtilisin-like"/>
    <property type="match status" value="1"/>
</dbReference>
<feature type="domain" description="Peptidase S8/S53" evidence="2">
    <location>
        <begin position="19"/>
        <end position="104"/>
    </location>
</feature>
<keyword evidence="4" id="KW-1185">Reference proteome</keyword>
<evidence type="ECO:0000313" key="3">
    <source>
        <dbReference type="EMBL" id="GAA5481314.1"/>
    </source>
</evidence>
<name>A0ABP9UJ21_9BACT</name>